<gene>
    <name evidence="2" type="ORF">HMI46_26170</name>
</gene>
<evidence type="ECO:0000313" key="2">
    <source>
        <dbReference type="EMBL" id="NOJ74002.1"/>
    </source>
</evidence>
<dbReference type="CDD" id="cd06578">
    <property type="entry name" value="HemD"/>
    <property type="match status" value="1"/>
</dbReference>
<dbReference type="InterPro" id="IPR003754">
    <property type="entry name" value="4pyrrol_synth_uPrphyn_synth"/>
</dbReference>
<accession>A0AAP7DKQ2</accession>
<dbReference type="GO" id="GO:0004852">
    <property type="term" value="F:uroporphyrinogen-III synthase activity"/>
    <property type="evidence" value="ECO:0007669"/>
    <property type="project" value="UniProtKB-EC"/>
</dbReference>
<dbReference type="SUPFAM" id="SSF69618">
    <property type="entry name" value="HemD-like"/>
    <property type="match status" value="1"/>
</dbReference>
<protein>
    <submittedName>
        <fullName evidence="2">Uroporphyrinogen-III synthase</fullName>
        <ecNumber evidence="2">4.2.1.75</ecNumber>
    </submittedName>
</protein>
<dbReference type="PANTHER" id="PTHR40082">
    <property type="entry name" value="BLR5956 PROTEIN"/>
    <property type="match status" value="1"/>
</dbReference>
<organism evidence="2 3">
    <name type="scientific">Paenibacillus alvei</name>
    <name type="common">Bacillus alvei</name>
    <dbReference type="NCBI Taxonomy" id="44250"/>
    <lineage>
        <taxon>Bacteria</taxon>
        <taxon>Bacillati</taxon>
        <taxon>Bacillota</taxon>
        <taxon>Bacilli</taxon>
        <taxon>Bacillales</taxon>
        <taxon>Paenibacillaceae</taxon>
        <taxon>Paenibacillus</taxon>
    </lineage>
</organism>
<dbReference type="RefSeq" id="WP_171419852.1">
    <property type="nucleotide sequence ID" value="NZ_JABFOR010000067.1"/>
</dbReference>
<sequence>MPKCEGKVIALTGPRKAEEMSLLVVKQGGTPLVRPTQGTMFEQFEHLAVEVDKLLESPIQWAIWTTGMGLDKLLEAAREAKKEEAFLAKMRQIRHAARGYKTVNALKRLGIVPDVRDDDGSTVGLVRAMTAQGVEQWHDSCVALQLHGDPAPLLNEFLHHAGAQPIELMPYRHIPPDEAVLKQFVSELLEGRIDAVAITSAPQIRFLFAYAKEAGIADKLRQVFQERTLLAMVGKVTAAAAAEEGITRMLVPEEERMGALIIALSRWFDSFERSVNP</sequence>
<feature type="domain" description="Tetrapyrrole biosynthesis uroporphyrinogen III synthase" evidence="1">
    <location>
        <begin position="20"/>
        <end position="261"/>
    </location>
</feature>
<evidence type="ECO:0000313" key="3">
    <source>
        <dbReference type="Proteomes" id="UP000552038"/>
    </source>
</evidence>
<dbReference type="GO" id="GO:0006780">
    <property type="term" value="P:uroporphyrinogen III biosynthetic process"/>
    <property type="evidence" value="ECO:0007669"/>
    <property type="project" value="InterPro"/>
</dbReference>
<proteinExistence type="predicted"/>
<dbReference type="NCBIfam" id="NF004584">
    <property type="entry name" value="PRK05928.2-1"/>
    <property type="match status" value="1"/>
</dbReference>
<reference evidence="2 3" key="1">
    <citation type="submission" date="2020-05" db="EMBL/GenBank/DDBJ databases">
        <title>Whole genome sequencing and identification of novel metabolites from Paenibacillus alvei strain JR949.</title>
        <authorList>
            <person name="Rajendhran J."/>
            <person name="Sree Pranav P."/>
            <person name="Mahalakshmi B."/>
            <person name="Karthikeyan R."/>
        </authorList>
    </citation>
    <scope>NUCLEOTIDE SEQUENCE [LARGE SCALE GENOMIC DNA]</scope>
    <source>
        <strain evidence="2 3">JR949</strain>
    </source>
</reference>
<dbReference type="Proteomes" id="UP000552038">
    <property type="component" value="Unassembled WGS sequence"/>
</dbReference>
<name>A0AAP7DKQ2_PAEAL</name>
<dbReference type="EC" id="4.2.1.75" evidence="2"/>
<comment type="caution">
    <text evidence="2">The sequence shown here is derived from an EMBL/GenBank/DDBJ whole genome shotgun (WGS) entry which is preliminary data.</text>
</comment>
<dbReference type="AlphaFoldDB" id="A0AAP7DKQ2"/>
<dbReference type="InterPro" id="IPR036108">
    <property type="entry name" value="4pyrrol_syn_uPrphyn_synt_sf"/>
</dbReference>
<dbReference type="EMBL" id="JABFOR010000067">
    <property type="protein sequence ID" value="NOJ74002.1"/>
    <property type="molecule type" value="Genomic_DNA"/>
</dbReference>
<dbReference type="Pfam" id="PF02602">
    <property type="entry name" value="HEM4"/>
    <property type="match status" value="1"/>
</dbReference>
<evidence type="ECO:0000259" key="1">
    <source>
        <dbReference type="Pfam" id="PF02602"/>
    </source>
</evidence>
<dbReference type="InterPro" id="IPR039793">
    <property type="entry name" value="UROS/Hem4"/>
</dbReference>
<dbReference type="PANTHER" id="PTHR40082:SF1">
    <property type="entry name" value="BLR5956 PROTEIN"/>
    <property type="match status" value="1"/>
</dbReference>
<dbReference type="Gene3D" id="3.40.50.10090">
    <property type="match status" value="2"/>
</dbReference>
<keyword evidence="2" id="KW-0456">Lyase</keyword>